<protein>
    <submittedName>
        <fullName evidence="4">Ankyrin repeat domain-containing protein</fullName>
    </submittedName>
</protein>
<keyword evidence="2 3" id="KW-0040">ANK repeat</keyword>
<organism evidence="4 5">
    <name type="scientific">Agaribacillus aureus</name>
    <dbReference type="NCBI Taxonomy" id="3051825"/>
    <lineage>
        <taxon>Bacteria</taxon>
        <taxon>Pseudomonadati</taxon>
        <taxon>Bacteroidota</taxon>
        <taxon>Cytophagia</taxon>
        <taxon>Cytophagales</taxon>
        <taxon>Splendidivirgaceae</taxon>
        <taxon>Agaribacillus</taxon>
    </lineage>
</organism>
<feature type="repeat" description="ANK" evidence="3">
    <location>
        <begin position="44"/>
        <end position="76"/>
    </location>
</feature>
<comment type="caution">
    <text evidence="4">The sequence shown here is derived from an EMBL/GenBank/DDBJ whole genome shotgun (WGS) entry which is preliminary data.</text>
</comment>
<dbReference type="Gene3D" id="1.25.40.20">
    <property type="entry name" value="Ankyrin repeat-containing domain"/>
    <property type="match status" value="1"/>
</dbReference>
<accession>A0ABT8LH21</accession>
<dbReference type="PROSITE" id="PS50088">
    <property type="entry name" value="ANK_REPEAT"/>
    <property type="match status" value="2"/>
</dbReference>
<feature type="repeat" description="ANK" evidence="3">
    <location>
        <begin position="77"/>
        <end position="109"/>
    </location>
</feature>
<sequence length="166" mass="18813">MGKGGRPYKIHKDLTKLSGLVEDGDDNAVRKIIQNHGIDSFDEDKRTALIWAAYFKRLDLMTWLIDNGAEVNYQDRNGYTALHFCGQEQITEVAKILLDHGADPNIKDEHGNSPLWTALFNARGNFEMVKLLRAYGADPVPKNLHGRSPNDMAMTIYQKEIDELIK</sequence>
<dbReference type="SMART" id="SM00248">
    <property type="entry name" value="ANK"/>
    <property type="match status" value="3"/>
</dbReference>
<evidence type="ECO:0000313" key="4">
    <source>
        <dbReference type="EMBL" id="MDN5216020.1"/>
    </source>
</evidence>
<gene>
    <name evidence="4" type="ORF">QQ020_28335</name>
</gene>
<dbReference type="EMBL" id="JAUJEB010000007">
    <property type="protein sequence ID" value="MDN5216020.1"/>
    <property type="molecule type" value="Genomic_DNA"/>
</dbReference>
<dbReference type="Pfam" id="PF00023">
    <property type="entry name" value="Ank"/>
    <property type="match status" value="1"/>
</dbReference>
<dbReference type="InterPro" id="IPR036770">
    <property type="entry name" value="Ankyrin_rpt-contain_sf"/>
</dbReference>
<evidence type="ECO:0000256" key="3">
    <source>
        <dbReference type="PROSITE-ProRule" id="PRU00023"/>
    </source>
</evidence>
<dbReference type="InterPro" id="IPR002110">
    <property type="entry name" value="Ankyrin_rpt"/>
</dbReference>
<dbReference type="PANTHER" id="PTHR24171">
    <property type="entry name" value="ANKYRIN REPEAT DOMAIN-CONTAINING PROTEIN 39-RELATED"/>
    <property type="match status" value="1"/>
</dbReference>
<keyword evidence="5" id="KW-1185">Reference proteome</keyword>
<dbReference type="SUPFAM" id="SSF48403">
    <property type="entry name" value="Ankyrin repeat"/>
    <property type="match status" value="1"/>
</dbReference>
<evidence type="ECO:0000256" key="2">
    <source>
        <dbReference type="ARBA" id="ARBA00023043"/>
    </source>
</evidence>
<dbReference type="Proteomes" id="UP001172083">
    <property type="component" value="Unassembled WGS sequence"/>
</dbReference>
<dbReference type="Pfam" id="PF12796">
    <property type="entry name" value="Ank_2"/>
    <property type="match status" value="1"/>
</dbReference>
<evidence type="ECO:0000313" key="5">
    <source>
        <dbReference type="Proteomes" id="UP001172083"/>
    </source>
</evidence>
<dbReference type="PROSITE" id="PS50297">
    <property type="entry name" value="ANK_REP_REGION"/>
    <property type="match status" value="2"/>
</dbReference>
<evidence type="ECO:0000256" key="1">
    <source>
        <dbReference type="ARBA" id="ARBA00022737"/>
    </source>
</evidence>
<name>A0ABT8LH21_9BACT</name>
<keyword evidence="1" id="KW-0677">Repeat</keyword>
<dbReference type="PANTHER" id="PTHR24171:SF9">
    <property type="entry name" value="ANKYRIN REPEAT DOMAIN-CONTAINING PROTEIN 39"/>
    <property type="match status" value="1"/>
</dbReference>
<proteinExistence type="predicted"/>
<reference evidence="4" key="1">
    <citation type="submission" date="2023-06" db="EMBL/GenBank/DDBJ databases">
        <title>Genomic of Agaribacillus aureum.</title>
        <authorList>
            <person name="Wang G."/>
        </authorList>
    </citation>
    <scope>NUCLEOTIDE SEQUENCE</scope>
    <source>
        <strain evidence="4">BMA12</strain>
    </source>
</reference>